<dbReference type="PANTHER" id="PTHR33067:SF9">
    <property type="entry name" value="RNA-DIRECTED DNA POLYMERASE"/>
    <property type="match status" value="1"/>
</dbReference>
<dbReference type="InterPro" id="IPR021109">
    <property type="entry name" value="Peptidase_aspartic_dom_sf"/>
</dbReference>
<organism evidence="1 2">
    <name type="scientific">Camelina sativa</name>
    <name type="common">False flax</name>
    <name type="synonym">Myagrum sativum</name>
    <dbReference type="NCBI Taxonomy" id="90675"/>
    <lineage>
        <taxon>Eukaryota</taxon>
        <taxon>Viridiplantae</taxon>
        <taxon>Streptophyta</taxon>
        <taxon>Embryophyta</taxon>
        <taxon>Tracheophyta</taxon>
        <taxon>Spermatophyta</taxon>
        <taxon>Magnoliopsida</taxon>
        <taxon>eudicotyledons</taxon>
        <taxon>Gunneridae</taxon>
        <taxon>Pentapetalae</taxon>
        <taxon>rosids</taxon>
        <taxon>malvids</taxon>
        <taxon>Brassicales</taxon>
        <taxon>Brassicaceae</taxon>
        <taxon>Camelineae</taxon>
        <taxon>Camelina</taxon>
    </lineage>
</organism>
<dbReference type="Gene3D" id="2.40.70.10">
    <property type="entry name" value="Acid Proteases"/>
    <property type="match status" value="1"/>
</dbReference>
<reference evidence="1" key="1">
    <citation type="journal article" date="2014" name="Nat. Commun.">
        <title>The emerging biofuel crop Camelina sativa retains a highly undifferentiated hexaploid genome structure.</title>
        <authorList>
            <person name="Kagale S."/>
            <person name="Koh C."/>
            <person name="Nixon J."/>
            <person name="Bollina V."/>
            <person name="Clarke W.E."/>
            <person name="Tuteja R."/>
            <person name="Spillane C."/>
            <person name="Robinson S.J."/>
            <person name="Links M.G."/>
            <person name="Clarke C."/>
            <person name="Higgins E.E."/>
            <person name="Huebert T."/>
            <person name="Sharpe A.G."/>
            <person name="Parkin I.A."/>
        </authorList>
    </citation>
    <scope>NUCLEOTIDE SEQUENCE [LARGE SCALE GENOMIC DNA]</scope>
    <source>
        <strain evidence="1">cv. DH55</strain>
    </source>
</reference>
<keyword evidence="1" id="KW-1185">Reference proteome</keyword>
<proteinExistence type="predicted"/>
<sequence>MALKEEVVIAFKEEERGPALEHYDPYPLYQGMLLEISRKRAQKQDEKDLNEIEGVIIPTKLEDPGPFNLPCSFSYLHYNKCLCDLGVSISVMPYSIAQKLGQTELKTSNLYIIKLGKARISTDFVVKDMDKELEDPIILGRPFLATDGAVIDVKEGLVTLNIVEDVIMKFDINNPTNLPSKYQHFVLNDKGVMRSQVKWKLPGLSSLLKRNQLKSSRVQFRS</sequence>
<name>A0ABM0VIM6_CAMSA</name>
<dbReference type="GeneID" id="104738268"/>
<dbReference type="Proteomes" id="UP000694864">
    <property type="component" value="Chromosome 13"/>
</dbReference>
<accession>A0ABM0VIM6</accession>
<dbReference type="PANTHER" id="PTHR33067">
    <property type="entry name" value="RNA-DIRECTED DNA POLYMERASE-RELATED"/>
    <property type="match status" value="1"/>
</dbReference>
<evidence type="ECO:0000313" key="2">
    <source>
        <dbReference type="RefSeq" id="XP_010456770.1"/>
    </source>
</evidence>
<reference evidence="2" key="2">
    <citation type="submission" date="2025-08" db="UniProtKB">
        <authorList>
            <consortium name="RefSeq"/>
        </authorList>
    </citation>
    <scope>IDENTIFICATION</scope>
    <source>
        <tissue evidence="2">Leaf</tissue>
    </source>
</reference>
<gene>
    <name evidence="2" type="primary">LOC104738268</name>
</gene>
<protein>
    <submittedName>
        <fullName evidence="2">Uncharacterized protein LOC104738268</fullName>
    </submittedName>
</protein>
<evidence type="ECO:0000313" key="1">
    <source>
        <dbReference type="Proteomes" id="UP000694864"/>
    </source>
</evidence>
<dbReference type="RefSeq" id="XP_010456770.1">
    <property type="nucleotide sequence ID" value="XM_010458468.1"/>
</dbReference>